<dbReference type="RefSeq" id="WP_094846678.1">
    <property type="nucleotide sequence ID" value="NZ_NEVJ01000002.1"/>
</dbReference>
<keyword evidence="2" id="KW-1185">Reference proteome</keyword>
<evidence type="ECO:0000313" key="2">
    <source>
        <dbReference type="Proteomes" id="UP000216857"/>
    </source>
</evidence>
<gene>
    <name evidence="1" type="ORF">CAL26_09810</name>
</gene>
<sequence length="106" mass="11997">MTARILGTVTRCVGCPNRQYYSAGVYECTAVERALDVSEAMPQWCPLPEYPTIAEIRAQARAEMVAEMVPVAEVTHYTNGSYQRNYRLRWLRDVDAGTRLAIIPKD</sequence>
<accession>A0A261RFZ9</accession>
<evidence type="ECO:0000313" key="1">
    <source>
        <dbReference type="EMBL" id="OZI23717.1"/>
    </source>
</evidence>
<dbReference type="Proteomes" id="UP000216857">
    <property type="component" value="Unassembled WGS sequence"/>
</dbReference>
<comment type="caution">
    <text evidence="1">The sequence shown here is derived from an EMBL/GenBank/DDBJ whole genome shotgun (WGS) entry which is preliminary data.</text>
</comment>
<name>A0A261RFZ9_9BORD</name>
<dbReference type="EMBL" id="NEVJ01000002">
    <property type="protein sequence ID" value="OZI23717.1"/>
    <property type="molecule type" value="Genomic_DNA"/>
</dbReference>
<protein>
    <submittedName>
        <fullName evidence="1">Uncharacterized protein</fullName>
    </submittedName>
</protein>
<reference evidence="1" key="1">
    <citation type="submission" date="2017-05" db="EMBL/GenBank/DDBJ databases">
        <title>Complete and WGS of Bordetella genogroups.</title>
        <authorList>
            <person name="Spilker T."/>
            <person name="Lipuma J."/>
        </authorList>
    </citation>
    <scope>NUCLEOTIDE SEQUENCE</scope>
    <source>
        <strain evidence="1">AU21707</strain>
    </source>
</reference>
<organism evidence="1 2">
    <name type="scientific">Bordetella genomosp. 9</name>
    <dbReference type="NCBI Taxonomy" id="1416803"/>
    <lineage>
        <taxon>Bacteria</taxon>
        <taxon>Pseudomonadati</taxon>
        <taxon>Pseudomonadota</taxon>
        <taxon>Betaproteobacteria</taxon>
        <taxon>Burkholderiales</taxon>
        <taxon>Alcaligenaceae</taxon>
        <taxon>Bordetella</taxon>
    </lineage>
</organism>
<proteinExistence type="predicted"/>
<dbReference type="AlphaFoldDB" id="A0A261RFZ9"/>